<protein>
    <submittedName>
        <fullName evidence="1">Uncharacterized protein</fullName>
    </submittedName>
</protein>
<name>A0A9P7UTP2_9AGAR</name>
<dbReference type="KEGG" id="more:E1B28_007092"/>
<dbReference type="AlphaFoldDB" id="A0A9P7UTP2"/>
<organism evidence="1 2">
    <name type="scientific">Marasmius oreades</name>
    <name type="common">fairy-ring Marasmius</name>
    <dbReference type="NCBI Taxonomy" id="181124"/>
    <lineage>
        <taxon>Eukaryota</taxon>
        <taxon>Fungi</taxon>
        <taxon>Dikarya</taxon>
        <taxon>Basidiomycota</taxon>
        <taxon>Agaricomycotina</taxon>
        <taxon>Agaricomycetes</taxon>
        <taxon>Agaricomycetidae</taxon>
        <taxon>Agaricales</taxon>
        <taxon>Marasmiineae</taxon>
        <taxon>Marasmiaceae</taxon>
        <taxon>Marasmius</taxon>
    </lineage>
</organism>
<accession>A0A9P7UTP2</accession>
<dbReference type="Proteomes" id="UP001049176">
    <property type="component" value="Chromosome 4"/>
</dbReference>
<reference evidence="1" key="1">
    <citation type="journal article" date="2021" name="Genome Biol. Evol.">
        <title>The assembled and annotated genome of the fairy-ring fungus Marasmius oreades.</title>
        <authorList>
            <person name="Hiltunen M."/>
            <person name="Ament-Velasquez S.L."/>
            <person name="Johannesson H."/>
        </authorList>
    </citation>
    <scope>NUCLEOTIDE SEQUENCE</scope>
    <source>
        <strain evidence="1">03SP1</strain>
    </source>
</reference>
<evidence type="ECO:0000313" key="2">
    <source>
        <dbReference type="Proteomes" id="UP001049176"/>
    </source>
</evidence>
<evidence type="ECO:0000313" key="1">
    <source>
        <dbReference type="EMBL" id="KAG7093410.1"/>
    </source>
</evidence>
<sequence length="550" mass="61771">MDPLSLLTSVISTAKFLINWIDARKSQECTLSDIQNTIRNVHESVLCSLLEKSKAQLLDSRILGPLETLHDILRRTQAHLVDWEQSRLKPIGKLWTTINPWAILDRLKADEKKLMISVQILGTAMIAIYTPTQATNTRKTLPVDISSNADLRTFWTSELGEEVSYCSAECLALALGRHLNVQLKAQASHILASRLDEFGVGCVTLVNLDTFIGRRSILEAIMDLGVVQDAVIDRKTSNTTTIVPPILVVVDDNPCETMGYARALSGVDRHVFESTAAAKTWFEKNEVRLRQADQMNRLRIVSDNVRWEKDVDSCDQSRSIMNLRAGETILRYLRGRQYKAPVLIFANSTIPMTQYVCQYSNAGSTRYPEVLSNFLDGFANLDSKADDGWWRSYAVEPKWSAKPLLIWVDDGIDGLGSNIECAKSVGIEVVPFSTIDDAKVWITSNEILLRRMEGAHLLRFISDNTKMEGPFYEGGPRQLNRGAGKQFLEFVRLNRYLSPLLITCHEIDVTLYVCDHENAGSTRTLQVLRSYLSCFSEGRTDDSGWKGCGP</sequence>
<keyword evidence="2" id="KW-1185">Reference proteome</keyword>
<dbReference type="GeneID" id="66076168"/>
<dbReference type="OrthoDB" id="3254241at2759"/>
<gene>
    <name evidence="1" type="ORF">E1B28_007092</name>
</gene>
<dbReference type="EMBL" id="CM032184">
    <property type="protein sequence ID" value="KAG7093410.1"/>
    <property type="molecule type" value="Genomic_DNA"/>
</dbReference>
<proteinExistence type="predicted"/>
<dbReference type="RefSeq" id="XP_043009880.1">
    <property type="nucleotide sequence ID" value="XM_043151800.1"/>
</dbReference>
<comment type="caution">
    <text evidence="1">The sequence shown here is derived from an EMBL/GenBank/DDBJ whole genome shotgun (WGS) entry which is preliminary data.</text>
</comment>